<feature type="domain" description="GtrA/DPMS transmembrane" evidence="7">
    <location>
        <begin position="7"/>
        <end position="119"/>
    </location>
</feature>
<sequence>MIRFALYCFCGGIGVLSDLSLYYVLLAFGVPYQAANAAGYMMGTLISFILNRRITFGVRDQLLRRLAMFFGVAGVGYLASALMLWVMIDRFHIDAALAKILTLPVVVIIQFSLNRLLTFRQNRTGVDASESI</sequence>
<dbReference type="Pfam" id="PF04138">
    <property type="entry name" value="GtrA_DPMS_TM"/>
    <property type="match status" value="1"/>
</dbReference>
<reference evidence="9" key="1">
    <citation type="submission" date="2016-10" db="EMBL/GenBank/DDBJ databases">
        <authorList>
            <person name="Varghese N."/>
            <person name="Submissions S."/>
        </authorList>
    </citation>
    <scope>NUCLEOTIDE SEQUENCE [LARGE SCALE GENOMIC DNA]</scope>
    <source>
        <strain evidence="9">NRRL B-51270</strain>
    </source>
</reference>
<protein>
    <submittedName>
        <fullName evidence="8">Putative flippase GtrA (Transmembrane translocase of bactoprenol-linked glucose)</fullName>
    </submittedName>
</protein>
<organism evidence="8 9">
    <name type="scientific">Halopseudomonas xinjiangensis</name>
    <dbReference type="NCBI Taxonomy" id="487184"/>
    <lineage>
        <taxon>Bacteria</taxon>
        <taxon>Pseudomonadati</taxon>
        <taxon>Pseudomonadota</taxon>
        <taxon>Gammaproteobacteria</taxon>
        <taxon>Pseudomonadales</taxon>
        <taxon>Pseudomonadaceae</taxon>
        <taxon>Halopseudomonas</taxon>
    </lineage>
</organism>
<dbReference type="AlphaFoldDB" id="A0A1H1NPM9"/>
<dbReference type="InterPro" id="IPR007267">
    <property type="entry name" value="GtrA_DPMS_TM"/>
</dbReference>
<feature type="transmembrane region" description="Helical" evidence="6">
    <location>
        <begin position="37"/>
        <end position="54"/>
    </location>
</feature>
<evidence type="ECO:0000256" key="6">
    <source>
        <dbReference type="SAM" id="Phobius"/>
    </source>
</evidence>
<keyword evidence="4 6" id="KW-1133">Transmembrane helix</keyword>
<keyword evidence="3 6" id="KW-0812">Transmembrane</keyword>
<gene>
    <name evidence="8" type="ORF">SAMN05216421_0737</name>
</gene>
<name>A0A1H1NPM9_9GAMM</name>
<evidence type="ECO:0000259" key="7">
    <source>
        <dbReference type="Pfam" id="PF04138"/>
    </source>
</evidence>
<dbReference type="EMBL" id="LT629736">
    <property type="protein sequence ID" value="SDS00971.1"/>
    <property type="molecule type" value="Genomic_DNA"/>
</dbReference>
<evidence type="ECO:0000313" key="8">
    <source>
        <dbReference type="EMBL" id="SDS00971.1"/>
    </source>
</evidence>
<dbReference type="STRING" id="487184.SAMN05216421_0737"/>
<evidence type="ECO:0000256" key="5">
    <source>
        <dbReference type="ARBA" id="ARBA00023136"/>
    </source>
</evidence>
<keyword evidence="5 6" id="KW-0472">Membrane</keyword>
<feature type="transmembrane region" description="Helical" evidence="6">
    <location>
        <begin position="66"/>
        <end position="87"/>
    </location>
</feature>
<dbReference type="OrthoDB" id="9154502at2"/>
<dbReference type="PANTHER" id="PTHR38459:SF1">
    <property type="entry name" value="PROPHAGE BACTOPRENOL-LINKED GLUCOSE TRANSLOCASE HOMOLOG"/>
    <property type="match status" value="1"/>
</dbReference>
<dbReference type="PANTHER" id="PTHR38459">
    <property type="entry name" value="PROPHAGE BACTOPRENOL-LINKED GLUCOSE TRANSLOCASE HOMOLOG"/>
    <property type="match status" value="1"/>
</dbReference>
<dbReference type="RefSeq" id="WP_093391880.1">
    <property type="nucleotide sequence ID" value="NZ_LT629736.1"/>
</dbReference>
<evidence type="ECO:0000256" key="3">
    <source>
        <dbReference type="ARBA" id="ARBA00022692"/>
    </source>
</evidence>
<dbReference type="GO" id="GO:0000271">
    <property type="term" value="P:polysaccharide biosynthetic process"/>
    <property type="evidence" value="ECO:0007669"/>
    <property type="project" value="InterPro"/>
</dbReference>
<keyword evidence="9" id="KW-1185">Reference proteome</keyword>
<feature type="transmembrane region" description="Helical" evidence="6">
    <location>
        <begin position="5"/>
        <end position="25"/>
    </location>
</feature>
<comment type="similarity">
    <text evidence="2">Belongs to the GtrA family.</text>
</comment>
<evidence type="ECO:0000256" key="1">
    <source>
        <dbReference type="ARBA" id="ARBA00004141"/>
    </source>
</evidence>
<dbReference type="GO" id="GO:0005886">
    <property type="term" value="C:plasma membrane"/>
    <property type="evidence" value="ECO:0007669"/>
    <property type="project" value="TreeGrafter"/>
</dbReference>
<dbReference type="Proteomes" id="UP000243207">
    <property type="component" value="Chromosome I"/>
</dbReference>
<evidence type="ECO:0000313" key="9">
    <source>
        <dbReference type="Proteomes" id="UP000243207"/>
    </source>
</evidence>
<evidence type="ECO:0000256" key="2">
    <source>
        <dbReference type="ARBA" id="ARBA00009399"/>
    </source>
</evidence>
<feature type="transmembrane region" description="Helical" evidence="6">
    <location>
        <begin position="93"/>
        <end position="113"/>
    </location>
</feature>
<accession>A0A1H1NPM9</accession>
<evidence type="ECO:0000256" key="4">
    <source>
        <dbReference type="ARBA" id="ARBA00022989"/>
    </source>
</evidence>
<proteinExistence type="inferred from homology"/>
<comment type="subcellular location">
    <subcellularLocation>
        <location evidence="1">Membrane</location>
        <topology evidence="1">Multi-pass membrane protein</topology>
    </subcellularLocation>
</comment>
<dbReference type="InterPro" id="IPR051401">
    <property type="entry name" value="GtrA_CellWall_Glycosyl"/>
</dbReference>